<dbReference type="InterPro" id="IPR014710">
    <property type="entry name" value="RmlC-like_jellyroll"/>
</dbReference>
<comment type="caution">
    <text evidence="2">The sequence shown here is derived from an EMBL/GenBank/DDBJ whole genome shotgun (WGS) entry which is preliminary data.</text>
</comment>
<dbReference type="SMART" id="SM00100">
    <property type="entry name" value="cNMP"/>
    <property type="match status" value="1"/>
</dbReference>
<accession>A0A0P8C283</accession>
<dbReference type="Gene3D" id="2.60.120.10">
    <property type="entry name" value="Jelly Rolls"/>
    <property type="match status" value="1"/>
</dbReference>
<evidence type="ECO:0000313" key="2">
    <source>
        <dbReference type="EMBL" id="KPQ16612.1"/>
    </source>
</evidence>
<dbReference type="CDD" id="cd00038">
    <property type="entry name" value="CAP_ED"/>
    <property type="match status" value="1"/>
</dbReference>
<dbReference type="eggNOG" id="COG0664">
    <property type="taxonomic scope" value="Bacteria"/>
</dbReference>
<gene>
    <name evidence="2" type="ORF">HLUCCX10_06965</name>
</gene>
<evidence type="ECO:0000259" key="1">
    <source>
        <dbReference type="PROSITE" id="PS50042"/>
    </source>
</evidence>
<sequence length="171" mass="20295">MQNPFTKSYTESELQTFDFMRPIKFFEKLKNKEISRFLPAMHVRKYVKDEVVFFSKDPSQAIYLIKKGQVHLTIDVKDNFEMIMEINRGQAFGENSLLQNTKRIYTAIVSSDEAELIVIPHFAIQEIFESNPKIKAKVMTALAEYYNENNQRLFRSYRESFGFFSLRQMFE</sequence>
<protein>
    <submittedName>
        <fullName evidence="2">cAMP-binding protein</fullName>
    </submittedName>
</protein>
<dbReference type="GO" id="GO:0004862">
    <property type="term" value="F:cAMP-dependent protein kinase inhibitor activity"/>
    <property type="evidence" value="ECO:0007669"/>
    <property type="project" value="TreeGrafter"/>
</dbReference>
<dbReference type="GO" id="GO:0030552">
    <property type="term" value="F:cAMP binding"/>
    <property type="evidence" value="ECO:0007669"/>
    <property type="project" value="TreeGrafter"/>
</dbReference>
<dbReference type="Pfam" id="PF00027">
    <property type="entry name" value="cNMP_binding"/>
    <property type="match status" value="1"/>
</dbReference>
<dbReference type="PATRIC" id="fig|1305737.6.peg.2198"/>
<dbReference type="PANTHER" id="PTHR11635:SF152">
    <property type="entry name" value="CAMP-DEPENDENT PROTEIN KINASE TYPE I REGULATORY SUBUNIT-RELATED"/>
    <property type="match status" value="1"/>
</dbReference>
<dbReference type="SUPFAM" id="SSF51206">
    <property type="entry name" value="cAMP-binding domain-like"/>
    <property type="match status" value="1"/>
</dbReference>
<dbReference type="InterPro" id="IPR018490">
    <property type="entry name" value="cNMP-bd_dom_sf"/>
</dbReference>
<dbReference type="GO" id="GO:0034236">
    <property type="term" value="F:protein kinase A catalytic subunit binding"/>
    <property type="evidence" value="ECO:0007669"/>
    <property type="project" value="TreeGrafter"/>
</dbReference>
<evidence type="ECO:0000313" key="3">
    <source>
        <dbReference type="Proteomes" id="UP000050421"/>
    </source>
</evidence>
<reference evidence="2 3" key="1">
    <citation type="submission" date="2015-09" db="EMBL/GenBank/DDBJ databases">
        <title>Identification and resolution of microdiversity through metagenomic sequencing of parallel consortia.</title>
        <authorList>
            <person name="Nelson W.C."/>
            <person name="Romine M.F."/>
            <person name="Lindemann S.R."/>
        </authorList>
    </citation>
    <scope>NUCLEOTIDE SEQUENCE [LARGE SCALE GENOMIC DNA]</scope>
    <source>
        <strain evidence="2">HL-49</strain>
    </source>
</reference>
<dbReference type="AlphaFoldDB" id="A0A0P8C283"/>
<dbReference type="GO" id="GO:0005829">
    <property type="term" value="C:cytosol"/>
    <property type="evidence" value="ECO:0007669"/>
    <property type="project" value="TreeGrafter"/>
</dbReference>
<dbReference type="PROSITE" id="PS50042">
    <property type="entry name" value="CNMP_BINDING_3"/>
    <property type="match status" value="1"/>
</dbReference>
<dbReference type="EMBL" id="LJXT01000038">
    <property type="protein sequence ID" value="KPQ16612.1"/>
    <property type="molecule type" value="Genomic_DNA"/>
</dbReference>
<proteinExistence type="predicted"/>
<name>A0A0P8C283_9BACT</name>
<feature type="domain" description="Cyclic nucleotide-binding" evidence="1">
    <location>
        <begin position="25"/>
        <end position="145"/>
    </location>
</feature>
<dbReference type="PANTHER" id="PTHR11635">
    <property type="entry name" value="CAMP-DEPENDENT PROTEIN KINASE REGULATORY CHAIN"/>
    <property type="match status" value="1"/>
</dbReference>
<dbReference type="Proteomes" id="UP000050421">
    <property type="component" value="Unassembled WGS sequence"/>
</dbReference>
<dbReference type="OrthoDB" id="1523752at2"/>
<dbReference type="STRING" id="1305737.GCA_000526355_03541"/>
<dbReference type="InterPro" id="IPR000595">
    <property type="entry name" value="cNMP-bd_dom"/>
</dbReference>
<dbReference type="InterPro" id="IPR050503">
    <property type="entry name" value="cAMP-dep_PK_reg_su-like"/>
</dbReference>
<organism evidence="2 3">
    <name type="scientific">Algoriphagus marincola HL-49</name>
    <dbReference type="NCBI Taxonomy" id="1305737"/>
    <lineage>
        <taxon>Bacteria</taxon>
        <taxon>Pseudomonadati</taxon>
        <taxon>Bacteroidota</taxon>
        <taxon>Cytophagia</taxon>
        <taxon>Cytophagales</taxon>
        <taxon>Cyclobacteriaceae</taxon>
        <taxon>Algoriphagus</taxon>
    </lineage>
</organism>
<dbReference type="GO" id="GO:0005952">
    <property type="term" value="C:cAMP-dependent protein kinase complex"/>
    <property type="evidence" value="ECO:0007669"/>
    <property type="project" value="InterPro"/>
</dbReference>